<evidence type="ECO:0000259" key="7">
    <source>
        <dbReference type="PROSITE" id="PS50051"/>
    </source>
</evidence>
<dbReference type="PANTHER" id="PTHR11630">
    <property type="entry name" value="DNA REPLICATION LICENSING FACTOR MCM FAMILY MEMBER"/>
    <property type="match status" value="1"/>
</dbReference>
<dbReference type="Pfam" id="PF00493">
    <property type="entry name" value="MCM"/>
    <property type="match status" value="1"/>
</dbReference>
<keyword evidence="3 5" id="KW-0067">ATP-binding</keyword>
<dbReference type="GO" id="GO:0003697">
    <property type="term" value="F:single-stranded DNA binding"/>
    <property type="evidence" value="ECO:0007669"/>
    <property type="project" value="TreeGrafter"/>
</dbReference>
<accession>A0A061RLV6</accession>
<feature type="coiled-coil region" evidence="6">
    <location>
        <begin position="185"/>
        <end position="219"/>
    </location>
</feature>
<dbReference type="Gene3D" id="3.40.50.300">
    <property type="entry name" value="P-loop containing nucleotide triphosphate hydrolases"/>
    <property type="match status" value="1"/>
</dbReference>
<dbReference type="EC" id="3.6.4.12" evidence="1"/>
<feature type="non-terminal residue" evidence="8">
    <location>
        <position position="1"/>
    </location>
</feature>
<sequence length="314" mass="35006">CCIDEFDKMEEQDRTAIHEAMEQQTVSIAKGGITTTLNTRAAVLAAANPAGGSYDPSRSPEENINLPAALLSRFDFLWLLLDRPNEEDDRLLAEHVLRVHQTKNHMGKDEAGMQDYESNPGVNDPLPSNVVRAYIGMAREYNPSVPEELAGHVAEIYSNMRQGAHGHQVVTPRQLLSVLRMAQALARLRLDSHIAKEDLDEAQRLLEASKSTLSAERAEERTDATSAIYGRIANYLIKRKHALSSSGVDRLCFADIARIVRDANFPCTDKQIKEALTEYSQLDVFQLDGFDILLHEDGDAFERMSAPPPKRARV</sequence>
<dbReference type="EMBL" id="GBEZ01012956">
    <property type="protein sequence ID" value="JAC72983.1"/>
    <property type="molecule type" value="Transcribed_RNA"/>
</dbReference>
<evidence type="ECO:0000256" key="1">
    <source>
        <dbReference type="ARBA" id="ARBA00012551"/>
    </source>
</evidence>
<keyword evidence="6" id="KW-0175">Coiled coil</keyword>
<dbReference type="GO" id="GO:0000727">
    <property type="term" value="P:double-strand break repair via break-induced replication"/>
    <property type="evidence" value="ECO:0007669"/>
    <property type="project" value="TreeGrafter"/>
</dbReference>
<dbReference type="GO" id="GO:0005524">
    <property type="term" value="F:ATP binding"/>
    <property type="evidence" value="ECO:0007669"/>
    <property type="project" value="UniProtKB-KW"/>
</dbReference>
<proteinExistence type="inferred from homology"/>
<dbReference type="SUPFAM" id="SSF52540">
    <property type="entry name" value="P-loop containing nucleoside triphosphate hydrolases"/>
    <property type="match status" value="1"/>
</dbReference>
<dbReference type="GO" id="GO:0017116">
    <property type="term" value="F:single-stranded DNA helicase activity"/>
    <property type="evidence" value="ECO:0007669"/>
    <property type="project" value="TreeGrafter"/>
</dbReference>
<keyword evidence="8" id="KW-0378">Hydrolase</keyword>
<dbReference type="PRINTS" id="PR01657">
    <property type="entry name" value="MCMFAMILY"/>
</dbReference>
<feature type="domain" description="MCM C-terminal AAA(+) ATPase" evidence="7">
    <location>
        <begin position="1"/>
        <end position="96"/>
    </location>
</feature>
<comment type="similarity">
    <text evidence="5">Belongs to the MCM family.</text>
</comment>
<dbReference type="InterPro" id="IPR041562">
    <property type="entry name" value="MCM_lid"/>
</dbReference>
<dbReference type="GO" id="GO:0042555">
    <property type="term" value="C:MCM complex"/>
    <property type="evidence" value="ECO:0007669"/>
    <property type="project" value="TreeGrafter"/>
</dbReference>
<dbReference type="GO" id="GO:0006270">
    <property type="term" value="P:DNA replication initiation"/>
    <property type="evidence" value="ECO:0007669"/>
    <property type="project" value="TreeGrafter"/>
</dbReference>
<evidence type="ECO:0000313" key="8">
    <source>
        <dbReference type="EMBL" id="JAC72983.1"/>
    </source>
</evidence>
<dbReference type="GO" id="GO:0005634">
    <property type="term" value="C:nucleus"/>
    <property type="evidence" value="ECO:0007669"/>
    <property type="project" value="TreeGrafter"/>
</dbReference>
<evidence type="ECO:0000256" key="4">
    <source>
        <dbReference type="ARBA" id="ARBA00023125"/>
    </source>
</evidence>
<keyword evidence="2 5" id="KW-0547">Nucleotide-binding</keyword>
<dbReference type="SMART" id="SM00350">
    <property type="entry name" value="MCM"/>
    <property type="match status" value="1"/>
</dbReference>
<evidence type="ECO:0000256" key="3">
    <source>
        <dbReference type="ARBA" id="ARBA00022840"/>
    </source>
</evidence>
<evidence type="ECO:0000256" key="6">
    <source>
        <dbReference type="SAM" id="Coils"/>
    </source>
</evidence>
<dbReference type="AlphaFoldDB" id="A0A061RLV6"/>
<dbReference type="Pfam" id="PF17855">
    <property type="entry name" value="MCM_lid"/>
    <property type="match status" value="1"/>
</dbReference>
<reference evidence="8" key="1">
    <citation type="submission" date="2014-05" db="EMBL/GenBank/DDBJ databases">
        <title>The transcriptome of the halophilic microalga Tetraselmis sp. GSL018 isolated from the Great Salt Lake, Utah.</title>
        <authorList>
            <person name="Jinkerson R.E."/>
            <person name="D'Adamo S."/>
            <person name="Posewitz M.C."/>
        </authorList>
    </citation>
    <scope>NUCLEOTIDE SEQUENCE</scope>
    <source>
        <strain evidence="8">GSL018</strain>
    </source>
</reference>
<keyword evidence="8" id="KW-0347">Helicase</keyword>
<protein>
    <recommendedName>
        <fullName evidence="1">DNA helicase</fullName>
        <ecNumber evidence="1">3.6.4.12</ecNumber>
    </recommendedName>
</protein>
<evidence type="ECO:0000256" key="5">
    <source>
        <dbReference type="RuleBase" id="RU004070"/>
    </source>
</evidence>
<dbReference type="PANTHER" id="PTHR11630:SF26">
    <property type="entry name" value="DNA REPLICATION LICENSING FACTOR MCM7"/>
    <property type="match status" value="1"/>
</dbReference>
<gene>
    <name evidence="8" type="ORF">TSPGSL018_30025</name>
</gene>
<dbReference type="GO" id="GO:0006271">
    <property type="term" value="P:DNA strand elongation involved in DNA replication"/>
    <property type="evidence" value="ECO:0007669"/>
    <property type="project" value="TreeGrafter"/>
</dbReference>
<keyword evidence="4 5" id="KW-0238">DNA-binding</keyword>
<dbReference type="InterPro" id="IPR031327">
    <property type="entry name" value="MCM"/>
</dbReference>
<dbReference type="PROSITE" id="PS50051">
    <property type="entry name" value="MCM_2"/>
    <property type="match status" value="1"/>
</dbReference>
<dbReference type="InterPro" id="IPR001208">
    <property type="entry name" value="MCM_dom"/>
</dbReference>
<organism evidence="8">
    <name type="scientific">Tetraselmis sp. GSL018</name>
    <dbReference type="NCBI Taxonomy" id="582737"/>
    <lineage>
        <taxon>Eukaryota</taxon>
        <taxon>Viridiplantae</taxon>
        <taxon>Chlorophyta</taxon>
        <taxon>core chlorophytes</taxon>
        <taxon>Chlorodendrophyceae</taxon>
        <taxon>Chlorodendrales</taxon>
        <taxon>Chlorodendraceae</taxon>
        <taxon>Tetraselmis</taxon>
    </lineage>
</organism>
<name>A0A061RLV6_9CHLO</name>
<dbReference type="InterPro" id="IPR027417">
    <property type="entry name" value="P-loop_NTPase"/>
</dbReference>
<evidence type="ECO:0000256" key="2">
    <source>
        <dbReference type="ARBA" id="ARBA00022741"/>
    </source>
</evidence>